<accession>A0A9X2J133</accession>
<dbReference type="EMBL" id="JAMRXG010000022">
    <property type="protein sequence ID" value="MCM6778464.1"/>
    <property type="molecule type" value="Genomic_DNA"/>
</dbReference>
<keyword evidence="2" id="KW-1185">Reference proteome</keyword>
<evidence type="ECO:0000313" key="1">
    <source>
        <dbReference type="EMBL" id="MCM6778464.1"/>
    </source>
</evidence>
<dbReference type="RefSeq" id="WP_251917975.1">
    <property type="nucleotide sequence ID" value="NZ_JAMRXG010000022.1"/>
</dbReference>
<sequence length="105" mass="11539">MDIVTDARIVAALRRLYPLVAERDDLAQTVSHLREATSARELEERDRHGSRMAELDERILRATAAALDEIGLYDGARAIEWAMESATAHNPCAPTTVANGNNGRP</sequence>
<organism evidence="1 2">
    <name type="scientific">Nocardia pulmonis</name>
    <dbReference type="NCBI Taxonomy" id="2951408"/>
    <lineage>
        <taxon>Bacteria</taxon>
        <taxon>Bacillati</taxon>
        <taxon>Actinomycetota</taxon>
        <taxon>Actinomycetes</taxon>
        <taxon>Mycobacteriales</taxon>
        <taxon>Nocardiaceae</taxon>
        <taxon>Nocardia</taxon>
    </lineage>
</organism>
<comment type="caution">
    <text evidence="1">The sequence shown here is derived from an EMBL/GenBank/DDBJ whole genome shotgun (WGS) entry which is preliminary data.</text>
</comment>
<name>A0A9X2J133_9NOCA</name>
<gene>
    <name evidence="1" type="ORF">NDR86_33740</name>
</gene>
<reference evidence="1" key="1">
    <citation type="submission" date="2022-06" db="EMBL/GenBank/DDBJ databases">
        <title>Novel species in genus nocardia.</title>
        <authorList>
            <person name="Li F."/>
        </authorList>
    </citation>
    <scope>NUCLEOTIDE SEQUENCE</scope>
    <source>
        <strain evidence="1">CDC141</strain>
    </source>
</reference>
<proteinExistence type="predicted"/>
<protein>
    <submittedName>
        <fullName evidence="1">Uncharacterized protein</fullName>
    </submittedName>
</protein>
<dbReference type="Proteomes" id="UP001139157">
    <property type="component" value="Unassembled WGS sequence"/>
</dbReference>
<dbReference type="AlphaFoldDB" id="A0A9X2J133"/>
<evidence type="ECO:0000313" key="2">
    <source>
        <dbReference type="Proteomes" id="UP001139157"/>
    </source>
</evidence>